<dbReference type="NCBIfam" id="TIGR01489">
    <property type="entry name" value="DKMTPPase-SF"/>
    <property type="match status" value="1"/>
</dbReference>
<dbReference type="Gene3D" id="3.40.50.1000">
    <property type="entry name" value="HAD superfamily/HAD-like"/>
    <property type="match status" value="1"/>
</dbReference>
<dbReference type="Pfam" id="PF12710">
    <property type="entry name" value="HAD"/>
    <property type="match status" value="1"/>
</dbReference>
<dbReference type="eggNOG" id="COG4359">
    <property type="taxonomic scope" value="Bacteria"/>
</dbReference>
<dbReference type="SUPFAM" id="SSF56784">
    <property type="entry name" value="HAD-like"/>
    <property type="match status" value="1"/>
</dbReference>
<reference evidence="2 3" key="5">
    <citation type="journal article" date="2010" name="Appl. Environ. Microbiol.">
        <title>phrR-like gene praR of Azorhizobium caulinodans ORS571 is essential for symbiosis with Sesbania rostrata and is involved in expression of reb genes.</title>
        <authorList>
            <person name="Akiba N."/>
            <person name="Aono T."/>
            <person name="Toyazaki H."/>
            <person name="Sato S."/>
            <person name="Oyaizu H."/>
        </authorList>
    </citation>
    <scope>NUCLEOTIDE SEQUENCE [LARGE SCALE GENOMIC DNA]</scope>
    <source>
        <strain evidence="3">ATCC 43989 / DSM 5975 / JCM 20966 / LMG 6465 / NBRC 14845 / NCIMB 13405 / ORS 571</strain>
    </source>
</reference>
<sequence length="220" mass="24118">MLPRMTIMLDFDGTITRQDTTDLILESFAHPSWRDVEQDWESGRIGSMECMRRQVALIRASAAELDAFADQIAVDPHFPDLAHQCRARGIPLTIVSDGLDRVIMRVLARYDLRLPVRANRLVALSGGHWSLAFPNAASECGAGTCKCGLALAESEAVVLIGDGRSDFCVAETAQIVFAKSKLADHCRRNGISYLPFETLGDVAQWLTHAPVRTLKNGAVP</sequence>
<protein>
    <submittedName>
        <fullName evidence="2">Phosphoserine phosphatase</fullName>
    </submittedName>
</protein>
<reference evidence="2 3" key="1">
    <citation type="journal article" date="2007" name="Appl. Environ. Microbiol.">
        <title>Rhizobial factors required for stem nodule maturation and maintenance in Sesbania rostrata-Azorhizobium caulinodans ORS571 symbiosis.</title>
        <authorList>
            <person name="Suzuki S."/>
            <person name="Aono T."/>
            <person name="Lee KB."/>
            <person name="Suzuki T."/>
            <person name="Liu CT."/>
            <person name="Miwa H."/>
            <person name="Wakao S."/>
            <person name="Iki T."/>
            <person name="Oyaizu H."/>
        </authorList>
    </citation>
    <scope>NUCLEOTIDE SEQUENCE [LARGE SCALE GENOMIC DNA]</scope>
    <source>
        <strain evidence="3">ATCC 43989 / DSM 5975 / JCM 20966 / LMG 6465 / NBRC 14845 / NCIMB 13405 / ORS 571</strain>
    </source>
</reference>
<dbReference type="InterPro" id="IPR036412">
    <property type="entry name" value="HAD-like_sf"/>
</dbReference>
<dbReference type="Proteomes" id="UP000000270">
    <property type="component" value="Chromosome"/>
</dbReference>
<gene>
    <name evidence="2" type="ordered locus">AZC_3989</name>
</gene>
<dbReference type="HOGENOM" id="CLU_058495_2_0_5"/>
<name>A8IL51_AZOC5</name>
<evidence type="ECO:0000313" key="3">
    <source>
        <dbReference type="Proteomes" id="UP000000270"/>
    </source>
</evidence>
<reference evidence="2 3" key="4">
    <citation type="journal article" date="2009" name="Appl. Environ. Microbiol.">
        <title>Comparative genome-wide transcriptional profiling of Azorhizobium caulinodans ORS571 grown under free-living and symbiotic conditions.</title>
        <authorList>
            <person name="Tsukada S."/>
            <person name="Aono T."/>
            <person name="Akiba N."/>
            <person name="Lee KB."/>
            <person name="Liu CT."/>
            <person name="Toyazaki H."/>
            <person name="Oyaizu H."/>
        </authorList>
    </citation>
    <scope>NUCLEOTIDE SEQUENCE [LARGE SCALE GENOMIC DNA]</scope>
    <source>
        <strain evidence="3">ATCC 43989 / DSM 5975 / JCM 20966 / LMG 6465 / NBRC 14845 / NCIMB 13405 / ORS 571</strain>
    </source>
</reference>
<dbReference type="EMBL" id="AP009384">
    <property type="protein sequence ID" value="BAF89987.1"/>
    <property type="molecule type" value="Genomic_DNA"/>
</dbReference>
<dbReference type="STRING" id="438753.AZC_3989"/>
<reference evidence="2 3" key="6">
    <citation type="journal article" date="2011" name="Appl. Environ. Microbiol.">
        <title>Involvement of the azorhizobial chromosome partition gene (parA) in the onset of bacteroid differentiation during Sesbania rostrata stem nodule development.</title>
        <authorList>
            <person name="Liu CT."/>
            <person name="Lee KB."/>
            <person name="Wang YS."/>
            <person name="Peng MH."/>
            <person name="Lee KT."/>
            <person name="Suzuki S."/>
            <person name="Suzuki T."/>
            <person name="Oyaizu H."/>
        </authorList>
    </citation>
    <scope>NUCLEOTIDE SEQUENCE [LARGE SCALE GENOMIC DNA]</scope>
    <source>
        <strain evidence="3">ATCC 43989 / DSM 5975 / JCM 20966 / LMG 6465 / NBRC 14845 / NCIMB 13405 / ORS 571</strain>
    </source>
</reference>
<organism evidence="2 3">
    <name type="scientific">Azorhizobium caulinodans (strain ATCC 43989 / DSM 5975 / JCM 20966 / LMG 6465 / NBRC 14845 / NCIMB 13405 / ORS 571)</name>
    <dbReference type="NCBI Taxonomy" id="438753"/>
    <lineage>
        <taxon>Bacteria</taxon>
        <taxon>Pseudomonadati</taxon>
        <taxon>Pseudomonadota</taxon>
        <taxon>Alphaproteobacteria</taxon>
        <taxon>Hyphomicrobiales</taxon>
        <taxon>Xanthobacteraceae</taxon>
        <taxon>Azorhizobium</taxon>
    </lineage>
</organism>
<reference evidence="2 3" key="3">
    <citation type="journal article" date="2008" name="BMC Genomics">
        <title>The genome of the versatile nitrogen fixer Azorhizobium caulinodans ORS571.</title>
        <authorList>
            <person name="Lee KB."/>
            <person name="Backer P.D."/>
            <person name="Aono T."/>
            <person name="Liu CT."/>
            <person name="Suzuki S."/>
            <person name="Suzuki T."/>
            <person name="Kaneko T."/>
            <person name="Yamada M."/>
            <person name="Tabata S."/>
            <person name="Kupfer D.M."/>
            <person name="Najar F.Z."/>
            <person name="Wiley G.B."/>
            <person name="Roe B."/>
            <person name="Binnewies T.T."/>
            <person name="Ussery D.W."/>
            <person name="D'Haeze W."/>
            <person name="Herder J.D."/>
            <person name="Gevers D."/>
            <person name="Vereecke D."/>
            <person name="Holsters M."/>
            <person name="Oyaizu H."/>
        </authorList>
    </citation>
    <scope>NUCLEOTIDE SEQUENCE [LARGE SCALE GENOMIC DNA]</scope>
    <source>
        <strain evidence="3">ATCC 43989 / DSM 5975 / JCM 20966 / LMG 6465 / NBRC 14845 / NCIMB 13405 / ORS 571</strain>
    </source>
</reference>
<dbReference type="GO" id="GO:0016791">
    <property type="term" value="F:phosphatase activity"/>
    <property type="evidence" value="ECO:0007669"/>
    <property type="project" value="InterPro"/>
</dbReference>
<reference evidence="3" key="2">
    <citation type="submission" date="2007-04" db="EMBL/GenBank/DDBJ databases">
        <title>Complete genome sequence of the nitrogen-fixing bacterium Azorhizobium caulinodans ORS571.</title>
        <authorList>
            <person name="Lee K.B."/>
            <person name="Backer P.D."/>
            <person name="Aono T."/>
            <person name="Liu C.T."/>
            <person name="Suzuki S."/>
            <person name="Suzuki T."/>
            <person name="Kaneko T."/>
            <person name="Yamada M."/>
            <person name="Tabata S."/>
            <person name="Kupfer D.M."/>
            <person name="Najar F.Z."/>
            <person name="Wiley G.B."/>
            <person name="Roe B."/>
            <person name="Binnewies T."/>
            <person name="Ussery D."/>
            <person name="Vereecke D."/>
            <person name="Gevers D."/>
            <person name="Holsters M."/>
            <person name="Oyaizu H."/>
        </authorList>
    </citation>
    <scope>NUCLEOTIDE SEQUENCE [LARGE SCALE GENOMIC DNA]</scope>
    <source>
        <strain evidence="3">ATCC 43989 / DSM 5975 / JCM 20966 / LMG 6465 / NBRC 14845 / NCIMB 13405 / ORS 571</strain>
    </source>
</reference>
<dbReference type="KEGG" id="azc:AZC_3989"/>
<dbReference type="PANTHER" id="PTHR28181">
    <property type="entry name" value="UPF0655 PROTEIN YCR015C"/>
    <property type="match status" value="1"/>
</dbReference>
<keyword evidence="1" id="KW-0378">Hydrolase</keyword>
<dbReference type="AlphaFoldDB" id="A8IL51"/>
<dbReference type="PANTHER" id="PTHR28181:SF2">
    <property type="entry name" value="PHOSPHORIC MONOESTER HYDROLASE"/>
    <property type="match status" value="1"/>
</dbReference>
<dbReference type="InterPro" id="IPR023214">
    <property type="entry name" value="HAD_sf"/>
</dbReference>
<dbReference type="InterPro" id="IPR050849">
    <property type="entry name" value="HAD-like_hydrolase_phosphatase"/>
</dbReference>
<evidence type="ECO:0000256" key="1">
    <source>
        <dbReference type="ARBA" id="ARBA00022801"/>
    </source>
</evidence>
<keyword evidence="3" id="KW-1185">Reference proteome</keyword>
<dbReference type="Gene3D" id="3.90.1470.20">
    <property type="match status" value="1"/>
</dbReference>
<accession>A8IL51</accession>
<dbReference type="NCBIfam" id="TIGR01488">
    <property type="entry name" value="HAD-SF-IB"/>
    <property type="match status" value="1"/>
</dbReference>
<dbReference type="InterPro" id="IPR006384">
    <property type="entry name" value="HAD_hydro_PyrdxlP_Pase-like"/>
</dbReference>
<proteinExistence type="predicted"/>
<evidence type="ECO:0000313" key="2">
    <source>
        <dbReference type="EMBL" id="BAF89987.1"/>
    </source>
</evidence>